<feature type="domain" description="Conserved Oligomeric Golgi complex subunit 6 C-terminal" evidence="1">
    <location>
        <begin position="3"/>
        <end position="110"/>
    </location>
</feature>
<proteinExistence type="predicted"/>
<reference evidence="2" key="1">
    <citation type="submission" date="2021-01" db="UniProtKB">
        <authorList>
            <consortium name="EnsemblMetazoa"/>
        </authorList>
    </citation>
    <scope>IDENTIFICATION</scope>
</reference>
<evidence type="ECO:0000313" key="2">
    <source>
        <dbReference type="EnsemblMetazoa" id="CLYHEMP025774.1"/>
    </source>
</evidence>
<accession>A0A7M5XM40</accession>
<dbReference type="Pfam" id="PF20653">
    <property type="entry name" value="COG6_C"/>
    <property type="match status" value="1"/>
</dbReference>
<protein>
    <recommendedName>
        <fullName evidence="1">Conserved Oligomeric Golgi complex subunit 6 C-terminal domain-containing protein</fullName>
    </recommendedName>
</protein>
<sequence length="126" mass="13620">MDLPPPDLSPSQVVNETLSLLKEVLSSHDTAVSSVSEQQSAYEKIMNCLLDPLLQCCMVAANRMNSADSATYMINCLHNVETCLGVFEFTDVKLDVLSTQIAIHVETLAKGASRIHIGALDIGNTL</sequence>
<organism evidence="2 3">
    <name type="scientific">Clytia hemisphaerica</name>
    <dbReference type="NCBI Taxonomy" id="252671"/>
    <lineage>
        <taxon>Eukaryota</taxon>
        <taxon>Metazoa</taxon>
        <taxon>Cnidaria</taxon>
        <taxon>Hydrozoa</taxon>
        <taxon>Hydroidolina</taxon>
        <taxon>Leptothecata</taxon>
        <taxon>Obeliida</taxon>
        <taxon>Clytiidae</taxon>
        <taxon>Clytia</taxon>
    </lineage>
</organism>
<dbReference type="AlphaFoldDB" id="A0A7M5XM40"/>
<dbReference type="Proteomes" id="UP000594262">
    <property type="component" value="Unplaced"/>
</dbReference>
<name>A0A7M5XM40_9CNID</name>
<dbReference type="OrthoDB" id="272987at2759"/>
<dbReference type="PANTHER" id="PTHR21506:SF0">
    <property type="entry name" value="CONSERVED OLIGOMERIC GOLGI COMPLEX SUBUNIT 6"/>
    <property type="match status" value="1"/>
</dbReference>
<dbReference type="GO" id="GO:0017119">
    <property type="term" value="C:Golgi transport complex"/>
    <property type="evidence" value="ECO:0007669"/>
    <property type="project" value="InterPro"/>
</dbReference>
<dbReference type="PANTHER" id="PTHR21506">
    <property type="entry name" value="COMPONENT OF OLIGOMERIC GOLGI COMPLEX 6"/>
    <property type="match status" value="1"/>
</dbReference>
<dbReference type="EnsemblMetazoa" id="CLYHEMT025774.1">
    <property type="protein sequence ID" value="CLYHEMP025774.1"/>
    <property type="gene ID" value="CLYHEMG025774"/>
</dbReference>
<dbReference type="InterPro" id="IPR048369">
    <property type="entry name" value="COG6_C"/>
</dbReference>
<dbReference type="InterPro" id="IPR010490">
    <property type="entry name" value="COG6"/>
</dbReference>
<dbReference type="GO" id="GO:0006891">
    <property type="term" value="P:intra-Golgi vesicle-mediated transport"/>
    <property type="evidence" value="ECO:0007669"/>
    <property type="project" value="InterPro"/>
</dbReference>
<keyword evidence="3" id="KW-1185">Reference proteome</keyword>
<evidence type="ECO:0000313" key="3">
    <source>
        <dbReference type="Proteomes" id="UP000594262"/>
    </source>
</evidence>
<evidence type="ECO:0000259" key="1">
    <source>
        <dbReference type="Pfam" id="PF20653"/>
    </source>
</evidence>